<dbReference type="Proteomes" id="UP000183760">
    <property type="component" value="Unassembled WGS sequence"/>
</dbReference>
<dbReference type="EMBL" id="FOIB01000009">
    <property type="protein sequence ID" value="SEU31853.1"/>
    <property type="molecule type" value="Genomic_DNA"/>
</dbReference>
<protein>
    <recommendedName>
        <fullName evidence="6">Lipoprotein</fullName>
    </recommendedName>
</protein>
<feature type="signal peptide" evidence="1">
    <location>
        <begin position="1"/>
        <end position="26"/>
    </location>
</feature>
<organism evidence="2 5">
    <name type="scientific">Myxococcus fulvus</name>
    <dbReference type="NCBI Taxonomy" id="33"/>
    <lineage>
        <taxon>Bacteria</taxon>
        <taxon>Pseudomonadati</taxon>
        <taxon>Myxococcota</taxon>
        <taxon>Myxococcia</taxon>
        <taxon>Myxococcales</taxon>
        <taxon>Cystobacterineae</taxon>
        <taxon>Myxococcaceae</taxon>
        <taxon>Myxococcus</taxon>
    </lineage>
</organism>
<dbReference type="AlphaFoldDB" id="A0A511T5E3"/>
<proteinExistence type="predicted"/>
<evidence type="ECO:0000256" key="1">
    <source>
        <dbReference type="SAM" id="SignalP"/>
    </source>
</evidence>
<evidence type="ECO:0008006" key="6">
    <source>
        <dbReference type="Google" id="ProtNLM"/>
    </source>
</evidence>
<comment type="caution">
    <text evidence="2">The sequence shown here is derived from an EMBL/GenBank/DDBJ whole genome shotgun (WGS) entry which is preliminary data.</text>
</comment>
<dbReference type="STRING" id="1334629.MFUL124B02_18945"/>
<reference evidence="2 5" key="2">
    <citation type="submission" date="2019-07" db="EMBL/GenBank/DDBJ databases">
        <title>Whole genome shotgun sequence of Myxococcus fulvus NBRC 100333.</title>
        <authorList>
            <person name="Hosoyama A."/>
            <person name="Uohara A."/>
            <person name="Ohji S."/>
            <person name="Ichikawa N."/>
        </authorList>
    </citation>
    <scope>NUCLEOTIDE SEQUENCE [LARGE SCALE GENOMIC DNA]</scope>
    <source>
        <strain evidence="2 5">NBRC 100333</strain>
    </source>
</reference>
<evidence type="ECO:0000313" key="3">
    <source>
        <dbReference type="EMBL" id="SEU31853.1"/>
    </source>
</evidence>
<name>A0A511T5E3_MYXFU</name>
<dbReference type="RefSeq" id="WP_046713281.1">
    <property type="nucleotide sequence ID" value="NZ_BJXR01000034.1"/>
</dbReference>
<keyword evidence="1" id="KW-0732">Signal</keyword>
<evidence type="ECO:0000313" key="4">
    <source>
        <dbReference type="Proteomes" id="UP000183760"/>
    </source>
</evidence>
<accession>A0A511T5E3</accession>
<evidence type="ECO:0000313" key="2">
    <source>
        <dbReference type="EMBL" id="GEN09381.1"/>
    </source>
</evidence>
<gene>
    <name evidence="2" type="ORF">MFU01_44180</name>
    <name evidence="3" type="ORF">SAMN05443572_10933</name>
</gene>
<keyword evidence="4" id="KW-1185">Reference proteome</keyword>
<reference evidence="3 4" key="1">
    <citation type="submission" date="2016-10" db="EMBL/GenBank/DDBJ databases">
        <authorList>
            <person name="Varghese N."/>
            <person name="Submissions S."/>
        </authorList>
    </citation>
    <scope>NUCLEOTIDE SEQUENCE [LARGE SCALE GENOMIC DNA]</scope>
    <source>
        <strain evidence="3 4">DSM 16525</strain>
    </source>
</reference>
<evidence type="ECO:0000313" key="5">
    <source>
        <dbReference type="Proteomes" id="UP000321514"/>
    </source>
</evidence>
<dbReference type="EMBL" id="BJXR01000034">
    <property type="protein sequence ID" value="GEN09381.1"/>
    <property type="molecule type" value="Genomic_DNA"/>
</dbReference>
<dbReference type="OrthoDB" id="5383236at2"/>
<sequence>MSSRHLLSILPALLAAILLHASPAAAQVELADITCKGTVKQTWTPGLKLLPADVRYTNDTDFTECTSASTGITSGRIRVDETFNNSCLANIERVEAVIEWSDGSESTVSLLGIGVNVVGNLQIFTSLGRVTSGQFEGGLVSLTNAFAARDFLACLTPMGLRALQGRTALIINTPSLPLPLPQP</sequence>
<feature type="chain" id="PRO_5022924295" description="Lipoprotein" evidence="1">
    <location>
        <begin position="27"/>
        <end position="183"/>
    </location>
</feature>
<dbReference type="Proteomes" id="UP000321514">
    <property type="component" value="Unassembled WGS sequence"/>
</dbReference>